<keyword evidence="11" id="KW-1185">Reference proteome</keyword>
<keyword evidence="5 9" id="KW-0812">Transmembrane</keyword>
<comment type="caution">
    <text evidence="10">The sequence shown here is derived from an EMBL/GenBank/DDBJ whole genome shotgun (WGS) entry which is preliminary data.</text>
</comment>
<keyword evidence="2" id="KW-0813">Transport</keyword>
<evidence type="ECO:0000256" key="7">
    <source>
        <dbReference type="ARBA" id="ARBA00023136"/>
    </source>
</evidence>
<evidence type="ECO:0000256" key="9">
    <source>
        <dbReference type="SAM" id="Phobius"/>
    </source>
</evidence>
<name>A0A9W4QRV8_PSEHA</name>
<evidence type="ECO:0000256" key="6">
    <source>
        <dbReference type="ARBA" id="ARBA00022989"/>
    </source>
</evidence>
<evidence type="ECO:0000256" key="2">
    <source>
        <dbReference type="ARBA" id="ARBA00022448"/>
    </source>
</evidence>
<keyword evidence="3" id="KW-1003">Cell membrane</keyword>
<accession>A0A9W4QRV8</accession>
<keyword evidence="6 9" id="KW-1133">Transmembrane helix</keyword>
<dbReference type="PANTHER" id="PTHR30574">
    <property type="entry name" value="INNER MEMBRANE PROTEIN YEDE"/>
    <property type="match status" value="1"/>
</dbReference>
<keyword evidence="7 9" id="KW-0472">Membrane</keyword>
<dbReference type="InterPro" id="IPR007272">
    <property type="entry name" value="Sulf_transp_TsuA/YedE"/>
</dbReference>
<feature type="transmembrane region" description="Helical" evidence="9">
    <location>
        <begin position="12"/>
        <end position="32"/>
    </location>
</feature>
<sequence length="137" mass="14023">MTTEFTPLSGAIGGGLIGLACALLLVLFGKVAGISGLIKSIFNPLAAASRWKLCFMMGLLLAGVFIQLFAPELLVGELSLSPWMIIIAGLLVGAGTTLANGCTSGHGVCGMSRFSARSWVSTCTFMAIAIITANLVG</sequence>
<evidence type="ECO:0000313" key="10">
    <source>
        <dbReference type="EMBL" id="CAH9050508.1"/>
    </source>
</evidence>
<dbReference type="EMBL" id="CAMAPB010000002">
    <property type="protein sequence ID" value="CAH9050508.1"/>
    <property type="molecule type" value="Genomic_DNA"/>
</dbReference>
<feature type="transmembrane region" description="Helical" evidence="9">
    <location>
        <begin position="53"/>
        <end position="70"/>
    </location>
</feature>
<evidence type="ECO:0000256" key="4">
    <source>
        <dbReference type="ARBA" id="ARBA00022519"/>
    </source>
</evidence>
<evidence type="ECO:0000256" key="1">
    <source>
        <dbReference type="ARBA" id="ARBA00004429"/>
    </source>
</evidence>
<organism evidence="10 11">
    <name type="scientific">Pseudoalteromonas haloplanktis</name>
    <name type="common">Alteromonas haloplanktis</name>
    <dbReference type="NCBI Taxonomy" id="228"/>
    <lineage>
        <taxon>Bacteria</taxon>
        <taxon>Pseudomonadati</taxon>
        <taxon>Pseudomonadota</taxon>
        <taxon>Gammaproteobacteria</taxon>
        <taxon>Alteromonadales</taxon>
        <taxon>Pseudoalteromonadaceae</taxon>
        <taxon>Pseudoalteromonas</taxon>
    </lineage>
</organism>
<dbReference type="RefSeq" id="WP_076922230.1">
    <property type="nucleotide sequence ID" value="NZ_CAMAPB010000002.1"/>
</dbReference>
<proteinExistence type="inferred from homology"/>
<dbReference type="AlphaFoldDB" id="A0A9W4QRV8"/>
<dbReference type="GeneID" id="99694824"/>
<dbReference type="Proteomes" id="UP001152447">
    <property type="component" value="Unassembled WGS sequence"/>
</dbReference>
<feature type="transmembrane region" description="Helical" evidence="9">
    <location>
        <begin position="82"/>
        <end position="102"/>
    </location>
</feature>
<keyword evidence="4" id="KW-0997">Cell inner membrane</keyword>
<evidence type="ECO:0000256" key="3">
    <source>
        <dbReference type="ARBA" id="ARBA00022475"/>
    </source>
</evidence>
<dbReference type="Pfam" id="PF04143">
    <property type="entry name" value="Sulf_transp"/>
    <property type="match status" value="1"/>
</dbReference>
<dbReference type="GO" id="GO:0005886">
    <property type="term" value="C:plasma membrane"/>
    <property type="evidence" value="ECO:0007669"/>
    <property type="project" value="UniProtKB-SubCell"/>
</dbReference>
<dbReference type="PANTHER" id="PTHR30574:SF1">
    <property type="entry name" value="SULPHUR TRANSPORT DOMAIN-CONTAINING PROTEIN"/>
    <property type="match status" value="1"/>
</dbReference>
<evidence type="ECO:0000256" key="5">
    <source>
        <dbReference type="ARBA" id="ARBA00022692"/>
    </source>
</evidence>
<evidence type="ECO:0000256" key="8">
    <source>
        <dbReference type="ARBA" id="ARBA00035655"/>
    </source>
</evidence>
<evidence type="ECO:0000313" key="11">
    <source>
        <dbReference type="Proteomes" id="UP001152447"/>
    </source>
</evidence>
<evidence type="ECO:0008006" key="12">
    <source>
        <dbReference type="Google" id="ProtNLM"/>
    </source>
</evidence>
<protein>
    <recommendedName>
        <fullName evidence="12">Sulphur transport domain-containing protein</fullName>
    </recommendedName>
</protein>
<gene>
    <name evidence="10" type="ORF">PSEHALCIP103_00206</name>
</gene>
<feature type="transmembrane region" description="Helical" evidence="9">
    <location>
        <begin position="114"/>
        <end position="136"/>
    </location>
</feature>
<comment type="subcellular location">
    <subcellularLocation>
        <location evidence="1">Cell inner membrane</location>
        <topology evidence="1">Multi-pass membrane protein</topology>
    </subcellularLocation>
</comment>
<reference evidence="10" key="1">
    <citation type="submission" date="2022-07" db="EMBL/GenBank/DDBJ databases">
        <authorList>
            <person name="Criscuolo A."/>
        </authorList>
    </citation>
    <scope>NUCLEOTIDE SEQUENCE</scope>
    <source>
        <strain evidence="10">CIP103197</strain>
    </source>
</reference>
<comment type="similarity">
    <text evidence="8">Belongs to the TsuA/YedE (TC 9.B.102) family.</text>
</comment>